<evidence type="ECO:0000256" key="4">
    <source>
        <dbReference type="ARBA" id="ARBA00013432"/>
    </source>
</evidence>
<keyword evidence="8" id="KW-1185">Reference proteome</keyword>
<dbReference type="GO" id="GO:0006072">
    <property type="term" value="P:glycerol-3-phosphate metabolic process"/>
    <property type="evidence" value="ECO:0007669"/>
    <property type="project" value="TreeGrafter"/>
</dbReference>
<evidence type="ECO:0000256" key="1">
    <source>
        <dbReference type="ARBA" id="ARBA00004184"/>
    </source>
</evidence>
<dbReference type="InterPro" id="IPR022284">
    <property type="entry name" value="GPAT/DHAPAT"/>
</dbReference>
<sequence>MKLKRYRSKRKYEPILPGPREWPVVQLSRNKKQFLKEVVKEAYERIKGNTRNKTALIEELETTLYKEKARIRQTPWKVDPDDEHQFWGKVKDELLEISQQKTKDEEKANKVLHNIIERYAEEIAGNFNTSHYRFARGLVTFGFNRLLNAARIKKLGGFWSNELTMNDKIQINGEVEKLRTLAKKGTIVIVPTHSSNLDSILIGWVIYTLGLPPVIYGAGLNLFNISVISYFMNSLGAYKVDRRKKNMIYLETLKAYSALALKKGCQSLFFPGGTRSRDGRVEKELKLGLLGTAIEAQRSNYQEHGKDSEKIFIVPVSLNYHFVLEAPSLIRQYLEKQGQERYYVENDEFSSSYKIITFLFKFFTKGSDISVSIGEAMDILGNKVDEEGRSFDSKGREIQPQDYFVFQDKITVNKQREAEYTRMLSKKIVEQYSKIARVFSSHLIAFTAFEMIRKRNKKLDLFSLLRLPEEDLAIDFNEFRITSQRIKNKIEDRIKEGRMSQAEHMDDTIDNIIEHGLLNLGMYHSKRPLIKTKQGDITTMDMNLLYFYRNRLDGYGLEKHI</sequence>
<dbReference type="SMART" id="SM00563">
    <property type="entry name" value="PlsC"/>
    <property type="match status" value="1"/>
</dbReference>
<dbReference type="EC" id="2.3.1.15" evidence="3"/>
<dbReference type="AlphaFoldDB" id="A0A1X7JW50"/>
<dbReference type="Proteomes" id="UP000193804">
    <property type="component" value="Unassembled WGS sequence"/>
</dbReference>
<comment type="catalytic activity">
    <reaction evidence="5">
        <text>sn-glycerol 3-phosphate + an acyl-CoA = a 1-acyl-sn-glycero-3-phosphate + CoA</text>
        <dbReference type="Rhea" id="RHEA:15325"/>
        <dbReference type="ChEBI" id="CHEBI:57287"/>
        <dbReference type="ChEBI" id="CHEBI:57597"/>
        <dbReference type="ChEBI" id="CHEBI:57970"/>
        <dbReference type="ChEBI" id="CHEBI:58342"/>
        <dbReference type="EC" id="2.3.1.15"/>
    </reaction>
</comment>
<dbReference type="RefSeq" id="WP_085516952.1">
    <property type="nucleotide sequence ID" value="NZ_FXAW01000004.1"/>
</dbReference>
<dbReference type="SUPFAM" id="SSF69593">
    <property type="entry name" value="Glycerol-3-phosphate (1)-acyltransferase"/>
    <property type="match status" value="1"/>
</dbReference>
<evidence type="ECO:0000256" key="5">
    <source>
        <dbReference type="ARBA" id="ARBA00048427"/>
    </source>
</evidence>
<organism evidence="7 8">
    <name type="scientific">Marivirga sericea</name>
    <dbReference type="NCBI Taxonomy" id="1028"/>
    <lineage>
        <taxon>Bacteria</taxon>
        <taxon>Pseudomonadati</taxon>
        <taxon>Bacteroidota</taxon>
        <taxon>Cytophagia</taxon>
        <taxon>Cytophagales</taxon>
        <taxon>Marivirgaceae</taxon>
        <taxon>Marivirga</taxon>
    </lineage>
</organism>
<comment type="subcellular location">
    <subcellularLocation>
        <location evidence="1">Endomembrane system</location>
        <topology evidence="1">Peripheral membrane protein</topology>
    </subcellularLocation>
</comment>
<dbReference type="STRING" id="1028.SAMN05661096_02033"/>
<dbReference type="PANTHER" id="PTHR12563">
    <property type="entry name" value="GLYCEROL-3-PHOSPHATE ACYLTRANSFERASE"/>
    <property type="match status" value="1"/>
</dbReference>
<protein>
    <recommendedName>
        <fullName evidence="4">Glycerol-3-phosphate acyltransferase</fullName>
        <ecNumber evidence="3">2.3.1.15</ecNumber>
    </recommendedName>
</protein>
<dbReference type="GO" id="GO:0012505">
    <property type="term" value="C:endomembrane system"/>
    <property type="evidence" value="ECO:0007669"/>
    <property type="project" value="UniProtKB-SubCell"/>
</dbReference>
<evidence type="ECO:0000313" key="7">
    <source>
        <dbReference type="EMBL" id="SMG32477.1"/>
    </source>
</evidence>
<comment type="pathway">
    <text evidence="2">Phospholipid metabolism; CDP-diacylglycerol biosynthesis; CDP-diacylglycerol from sn-glycerol 3-phosphate: step 1/3.</text>
</comment>
<proteinExistence type="predicted"/>
<feature type="domain" description="Phospholipid/glycerol acyltransferase" evidence="6">
    <location>
        <begin position="187"/>
        <end position="321"/>
    </location>
</feature>
<evidence type="ECO:0000256" key="2">
    <source>
        <dbReference type="ARBA" id="ARBA00004765"/>
    </source>
</evidence>
<keyword evidence="7" id="KW-0808">Transferase</keyword>
<dbReference type="GO" id="GO:0008654">
    <property type="term" value="P:phospholipid biosynthetic process"/>
    <property type="evidence" value="ECO:0007669"/>
    <property type="project" value="TreeGrafter"/>
</dbReference>
<dbReference type="Pfam" id="PF01553">
    <property type="entry name" value="Acyltransferase"/>
    <property type="match status" value="1"/>
</dbReference>
<dbReference type="OrthoDB" id="5479104at2"/>
<reference evidence="8" key="1">
    <citation type="submission" date="2017-04" db="EMBL/GenBank/DDBJ databases">
        <authorList>
            <person name="Varghese N."/>
            <person name="Submissions S."/>
        </authorList>
    </citation>
    <scope>NUCLEOTIDE SEQUENCE [LARGE SCALE GENOMIC DNA]</scope>
    <source>
        <strain evidence="8">DSM 4125</strain>
    </source>
</reference>
<dbReference type="EMBL" id="FXAW01000004">
    <property type="protein sequence ID" value="SMG32477.1"/>
    <property type="molecule type" value="Genomic_DNA"/>
</dbReference>
<dbReference type="GO" id="GO:0004366">
    <property type="term" value="F:glycerol-3-phosphate O-acyltransferase activity"/>
    <property type="evidence" value="ECO:0007669"/>
    <property type="project" value="UniProtKB-EC"/>
</dbReference>
<dbReference type="GO" id="GO:0006631">
    <property type="term" value="P:fatty acid metabolic process"/>
    <property type="evidence" value="ECO:0007669"/>
    <property type="project" value="TreeGrafter"/>
</dbReference>
<dbReference type="GO" id="GO:0019432">
    <property type="term" value="P:triglyceride biosynthetic process"/>
    <property type="evidence" value="ECO:0007669"/>
    <property type="project" value="TreeGrafter"/>
</dbReference>
<name>A0A1X7JW50_9BACT</name>
<evidence type="ECO:0000259" key="6">
    <source>
        <dbReference type="SMART" id="SM00563"/>
    </source>
</evidence>
<evidence type="ECO:0000256" key="3">
    <source>
        <dbReference type="ARBA" id="ARBA00013113"/>
    </source>
</evidence>
<dbReference type="PANTHER" id="PTHR12563:SF17">
    <property type="entry name" value="DIHYDROXYACETONE PHOSPHATE ACYLTRANSFERASE"/>
    <property type="match status" value="1"/>
</dbReference>
<evidence type="ECO:0000313" key="8">
    <source>
        <dbReference type="Proteomes" id="UP000193804"/>
    </source>
</evidence>
<dbReference type="InterPro" id="IPR002123">
    <property type="entry name" value="Plipid/glycerol_acylTrfase"/>
</dbReference>
<gene>
    <name evidence="7" type="ORF">SAMN05661096_02033</name>
</gene>
<accession>A0A1X7JW50</accession>
<keyword evidence="7" id="KW-0012">Acyltransferase</keyword>